<evidence type="ECO:0000313" key="6">
    <source>
        <dbReference type="EMBL" id="MBF9068382.1"/>
    </source>
</evidence>
<proteinExistence type="predicted"/>
<evidence type="ECO:0000313" key="7">
    <source>
        <dbReference type="Proteomes" id="UP000657385"/>
    </source>
</evidence>
<feature type="transmembrane region" description="Helical" evidence="5">
    <location>
        <begin position="167"/>
        <end position="186"/>
    </location>
</feature>
<name>A0A931B479_9ACTN</name>
<dbReference type="RefSeq" id="WP_196193657.1">
    <property type="nucleotide sequence ID" value="NZ_JADPRT010000003.1"/>
</dbReference>
<accession>A0A931B479</accession>
<keyword evidence="7" id="KW-1185">Reference proteome</keyword>
<protein>
    <submittedName>
        <fullName evidence="6">VIT family protein</fullName>
    </submittedName>
</protein>
<dbReference type="Proteomes" id="UP000657385">
    <property type="component" value="Unassembled WGS sequence"/>
</dbReference>
<dbReference type="GO" id="GO:0012505">
    <property type="term" value="C:endomembrane system"/>
    <property type="evidence" value="ECO:0007669"/>
    <property type="project" value="UniProtKB-SubCell"/>
</dbReference>
<keyword evidence="4 5" id="KW-0472">Membrane</keyword>
<dbReference type="GO" id="GO:0030026">
    <property type="term" value="P:intracellular manganese ion homeostasis"/>
    <property type="evidence" value="ECO:0007669"/>
    <property type="project" value="InterPro"/>
</dbReference>
<dbReference type="AlphaFoldDB" id="A0A931B479"/>
<dbReference type="InterPro" id="IPR008217">
    <property type="entry name" value="Ccc1_fam"/>
</dbReference>
<evidence type="ECO:0000256" key="1">
    <source>
        <dbReference type="ARBA" id="ARBA00004127"/>
    </source>
</evidence>
<reference evidence="6" key="1">
    <citation type="submission" date="2020-11" db="EMBL/GenBank/DDBJ databases">
        <title>Isolation and identification of active actinomycetes.</title>
        <authorList>
            <person name="Yu B."/>
        </authorList>
    </citation>
    <scope>NUCLEOTIDE SEQUENCE</scope>
    <source>
        <strain evidence="6">NEAU-YB345</strain>
    </source>
</reference>
<dbReference type="GO" id="GO:0005384">
    <property type="term" value="F:manganese ion transmembrane transporter activity"/>
    <property type="evidence" value="ECO:0007669"/>
    <property type="project" value="InterPro"/>
</dbReference>
<dbReference type="Pfam" id="PF01988">
    <property type="entry name" value="VIT1"/>
    <property type="match status" value="1"/>
</dbReference>
<feature type="transmembrane region" description="Helical" evidence="5">
    <location>
        <begin position="201"/>
        <end position="221"/>
    </location>
</feature>
<keyword evidence="3 5" id="KW-1133">Transmembrane helix</keyword>
<evidence type="ECO:0000256" key="3">
    <source>
        <dbReference type="ARBA" id="ARBA00022989"/>
    </source>
</evidence>
<keyword evidence="2 5" id="KW-0812">Transmembrane</keyword>
<feature type="transmembrane region" description="Helical" evidence="5">
    <location>
        <begin position="137"/>
        <end position="160"/>
    </location>
</feature>
<comment type="subcellular location">
    <subcellularLocation>
        <location evidence="1">Endomembrane system</location>
        <topology evidence="1">Multi-pass membrane protein</topology>
    </subcellularLocation>
</comment>
<comment type="caution">
    <text evidence="6">The sequence shown here is derived from an EMBL/GenBank/DDBJ whole genome shotgun (WGS) entry which is preliminary data.</text>
</comment>
<dbReference type="PANTHER" id="PTHR31851">
    <property type="entry name" value="FE(2+)/MN(2+) TRANSPORTER PCL1"/>
    <property type="match status" value="1"/>
</dbReference>
<sequence length="222" mass="22343">MGSRLNWLRAGVLGANDGVVSTAGLVVGVAGAAATSHELLTAGLAGLLAGSLSMATGEYVSVSTQRDTELAMLDLERLELARTPEAELEELTGLYVAKGLTPELAQEVAVQLTAHDALAAHAETELGIDPEELTNPWHAAGASFLAFTVGALLPLLAIVLPPESVRIPITVAAVIAALAVAGWISARMGGAPAGPAVVRNMAGGALAMAVTYAAGVLLHAAT</sequence>
<dbReference type="CDD" id="cd02432">
    <property type="entry name" value="Nodulin-21_like_1"/>
    <property type="match status" value="1"/>
</dbReference>
<evidence type="ECO:0000256" key="2">
    <source>
        <dbReference type="ARBA" id="ARBA00022692"/>
    </source>
</evidence>
<evidence type="ECO:0000256" key="4">
    <source>
        <dbReference type="ARBA" id="ARBA00023136"/>
    </source>
</evidence>
<organism evidence="6 7">
    <name type="scientific">Streptacidiphilus fuscans</name>
    <dbReference type="NCBI Taxonomy" id="2789292"/>
    <lineage>
        <taxon>Bacteria</taxon>
        <taxon>Bacillati</taxon>
        <taxon>Actinomycetota</taxon>
        <taxon>Actinomycetes</taxon>
        <taxon>Kitasatosporales</taxon>
        <taxon>Streptomycetaceae</taxon>
        <taxon>Streptacidiphilus</taxon>
    </lineage>
</organism>
<dbReference type="EMBL" id="JADPRT010000003">
    <property type="protein sequence ID" value="MBF9068382.1"/>
    <property type="molecule type" value="Genomic_DNA"/>
</dbReference>
<gene>
    <name evidence="6" type="ORF">I2501_10080</name>
</gene>
<evidence type="ECO:0000256" key="5">
    <source>
        <dbReference type="SAM" id="Phobius"/>
    </source>
</evidence>